<evidence type="ECO:0000256" key="10">
    <source>
        <dbReference type="SAM" id="Phobius"/>
    </source>
</evidence>
<dbReference type="Pfam" id="PF00804">
    <property type="entry name" value="Syntaxin"/>
    <property type="match status" value="1"/>
</dbReference>
<dbReference type="SUPFAM" id="SSF47661">
    <property type="entry name" value="t-snare proteins"/>
    <property type="match status" value="1"/>
</dbReference>
<dbReference type="GO" id="GO:0012505">
    <property type="term" value="C:endomembrane system"/>
    <property type="evidence" value="ECO:0007669"/>
    <property type="project" value="TreeGrafter"/>
</dbReference>
<reference evidence="12 13" key="1">
    <citation type="submission" date="2019-07" db="EMBL/GenBank/DDBJ databases">
        <title>Annotation for the trematode Paragonimus westermani.</title>
        <authorList>
            <person name="Choi Y.-J."/>
        </authorList>
    </citation>
    <scope>NUCLEOTIDE SEQUENCE [LARGE SCALE GENOMIC DNA]</scope>
    <source>
        <strain evidence="12">180907_Pwestermani</strain>
    </source>
</reference>
<comment type="similarity">
    <text evidence="2 9">Belongs to the syntaxin family.</text>
</comment>
<evidence type="ECO:0000256" key="4">
    <source>
        <dbReference type="ARBA" id="ARBA00022692"/>
    </source>
</evidence>
<keyword evidence="13" id="KW-1185">Reference proteome</keyword>
<dbReference type="FunFam" id="1.20.5.110:FF:000005">
    <property type="entry name" value="Syntaxin 1B"/>
    <property type="match status" value="1"/>
</dbReference>
<keyword evidence="3" id="KW-0813">Transport</keyword>
<feature type="domain" description="T-SNARE coiled-coil homology" evidence="11">
    <location>
        <begin position="207"/>
        <end position="269"/>
    </location>
</feature>
<feature type="transmembrane region" description="Helical" evidence="10">
    <location>
        <begin position="281"/>
        <end position="302"/>
    </location>
</feature>
<dbReference type="InterPro" id="IPR006011">
    <property type="entry name" value="Syntaxin_N"/>
</dbReference>
<name>A0A8T0DJE0_9TREM</name>
<dbReference type="PROSITE" id="PS00914">
    <property type="entry name" value="SYNTAXIN"/>
    <property type="match status" value="1"/>
</dbReference>
<comment type="caution">
    <text evidence="12">The sequence shown here is derived from an EMBL/GenBank/DDBJ whole genome shotgun (WGS) entry which is preliminary data.</text>
</comment>
<gene>
    <name evidence="12" type="ORF">P879_04025</name>
</gene>
<dbReference type="FunFam" id="1.20.58.70:FF:000011">
    <property type="entry name" value="Syntaxin 4"/>
    <property type="match status" value="1"/>
</dbReference>
<keyword evidence="5" id="KW-0532">Neurotransmitter transport</keyword>
<keyword evidence="7" id="KW-0175">Coiled coil</keyword>
<evidence type="ECO:0000313" key="13">
    <source>
        <dbReference type="Proteomes" id="UP000699462"/>
    </source>
</evidence>
<accession>A0A8T0DJE0</accession>
<dbReference type="Gene3D" id="1.20.5.110">
    <property type="match status" value="1"/>
</dbReference>
<keyword evidence="6 10" id="KW-1133">Transmembrane helix</keyword>
<dbReference type="PANTHER" id="PTHR19957">
    <property type="entry name" value="SYNTAXIN"/>
    <property type="match status" value="1"/>
</dbReference>
<evidence type="ECO:0000256" key="9">
    <source>
        <dbReference type="RuleBase" id="RU003858"/>
    </source>
</evidence>
<evidence type="ECO:0000256" key="6">
    <source>
        <dbReference type="ARBA" id="ARBA00022989"/>
    </source>
</evidence>
<dbReference type="InterPro" id="IPR010989">
    <property type="entry name" value="SNARE"/>
</dbReference>
<dbReference type="GO" id="GO:0006906">
    <property type="term" value="P:vesicle fusion"/>
    <property type="evidence" value="ECO:0007669"/>
    <property type="project" value="TreeGrafter"/>
</dbReference>
<dbReference type="InterPro" id="IPR006012">
    <property type="entry name" value="Syntaxin/epimorphin_CS"/>
</dbReference>
<evidence type="ECO:0000256" key="5">
    <source>
        <dbReference type="ARBA" id="ARBA00022775"/>
    </source>
</evidence>
<evidence type="ECO:0000259" key="11">
    <source>
        <dbReference type="PROSITE" id="PS50192"/>
    </source>
</evidence>
<dbReference type="PROSITE" id="PS50192">
    <property type="entry name" value="T_SNARE"/>
    <property type="match status" value="1"/>
</dbReference>
<dbReference type="OrthoDB" id="10255013at2759"/>
<dbReference type="CDD" id="cd00179">
    <property type="entry name" value="SynN"/>
    <property type="match status" value="1"/>
</dbReference>
<dbReference type="GO" id="GO:0005886">
    <property type="term" value="C:plasma membrane"/>
    <property type="evidence" value="ECO:0007669"/>
    <property type="project" value="TreeGrafter"/>
</dbReference>
<dbReference type="GO" id="GO:0031201">
    <property type="term" value="C:SNARE complex"/>
    <property type="evidence" value="ECO:0007669"/>
    <property type="project" value="TreeGrafter"/>
</dbReference>
<dbReference type="Proteomes" id="UP000699462">
    <property type="component" value="Unassembled WGS sequence"/>
</dbReference>
<keyword evidence="8 10" id="KW-0472">Membrane</keyword>
<proteinExistence type="inferred from homology"/>
<dbReference type="SMART" id="SM00503">
    <property type="entry name" value="SynN"/>
    <property type="match status" value="1"/>
</dbReference>
<dbReference type="InterPro" id="IPR045242">
    <property type="entry name" value="Syntaxin"/>
</dbReference>
<protein>
    <recommendedName>
        <fullName evidence="11">t-SNARE coiled-coil homology domain-containing protein</fullName>
    </recommendedName>
</protein>
<evidence type="ECO:0000256" key="2">
    <source>
        <dbReference type="ARBA" id="ARBA00009063"/>
    </source>
</evidence>
<evidence type="ECO:0000256" key="3">
    <source>
        <dbReference type="ARBA" id="ARBA00022448"/>
    </source>
</evidence>
<dbReference type="GO" id="GO:0048278">
    <property type="term" value="P:vesicle docking"/>
    <property type="evidence" value="ECO:0007669"/>
    <property type="project" value="TreeGrafter"/>
</dbReference>
<keyword evidence="4 10" id="KW-0812">Transmembrane</keyword>
<comment type="subcellular location">
    <subcellularLocation>
        <location evidence="1">Membrane</location>
        <topology evidence="1">Single-pass type IV membrane protein</topology>
    </subcellularLocation>
</comment>
<dbReference type="EMBL" id="JTDF01004509">
    <property type="protein sequence ID" value="KAF8566871.1"/>
    <property type="molecule type" value="Genomic_DNA"/>
</dbReference>
<dbReference type="Gene3D" id="1.20.58.70">
    <property type="match status" value="1"/>
</dbReference>
<evidence type="ECO:0000256" key="8">
    <source>
        <dbReference type="ARBA" id="ARBA00023136"/>
    </source>
</evidence>
<dbReference type="Pfam" id="PF05739">
    <property type="entry name" value="SNARE"/>
    <property type="match status" value="1"/>
</dbReference>
<dbReference type="PANTHER" id="PTHR19957:SF424">
    <property type="entry name" value="SYNTAXIN-1A"/>
    <property type="match status" value="1"/>
</dbReference>
<dbReference type="CDD" id="cd15880">
    <property type="entry name" value="SNARE_syntaxin1"/>
    <property type="match status" value="1"/>
</dbReference>
<dbReference type="AlphaFoldDB" id="A0A8T0DJE0"/>
<sequence>MTKDLIGALRAAQPEDANELPDASLQLDGPQYMNDFFAQVEEIRNLIERVQALVEDVKNKHSDVLSSPNQDESMPNRLNSFILLATKAQLEEAMAEIKMIAHKVRAKLKQMEMNIEYDENSDKSSADLRIRKTQYSTISRNFIEVMTDYNKAQVAFRDACKNRIKRQMEIAERKISNEELEDMLESGNPAIFTQEIMTDTQQAKQSLADIEARHQDIMKLEKSIKELHDMFMDMAMLVESQGEMIDRIEYNVEQAVDYIESAKADTKKAVKYQSSARKKMIIIGICVAILICIIVGTIVGMLPGV</sequence>
<dbReference type="GO" id="GO:0006886">
    <property type="term" value="P:intracellular protein transport"/>
    <property type="evidence" value="ECO:0007669"/>
    <property type="project" value="InterPro"/>
</dbReference>
<dbReference type="GO" id="GO:0005484">
    <property type="term" value="F:SNAP receptor activity"/>
    <property type="evidence" value="ECO:0007669"/>
    <property type="project" value="InterPro"/>
</dbReference>
<dbReference type="GO" id="GO:0006887">
    <property type="term" value="P:exocytosis"/>
    <property type="evidence" value="ECO:0007669"/>
    <property type="project" value="TreeGrafter"/>
</dbReference>
<dbReference type="InterPro" id="IPR000727">
    <property type="entry name" value="T_SNARE_dom"/>
</dbReference>
<dbReference type="SMART" id="SM00397">
    <property type="entry name" value="t_SNARE"/>
    <property type="match status" value="1"/>
</dbReference>
<evidence type="ECO:0000256" key="7">
    <source>
        <dbReference type="ARBA" id="ARBA00023054"/>
    </source>
</evidence>
<evidence type="ECO:0000313" key="12">
    <source>
        <dbReference type="EMBL" id="KAF8566871.1"/>
    </source>
</evidence>
<organism evidence="12 13">
    <name type="scientific">Paragonimus westermani</name>
    <dbReference type="NCBI Taxonomy" id="34504"/>
    <lineage>
        <taxon>Eukaryota</taxon>
        <taxon>Metazoa</taxon>
        <taxon>Spiralia</taxon>
        <taxon>Lophotrochozoa</taxon>
        <taxon>Platyhelminthes</taxon>
        <taxon>Trematoda</taxon>
        <taxon>Digenea</taxon>
        <taxon>Plagiorchiida</taxon>
        <taxon>Troglotremata</taxon>
        <taxon>Troglotrematidae</taxon>
        <taxon>Paragonimus</taxon>
    </lineage>
</organism>
<evidence type="ECO:0000256" key="1">
    <source>
        <dbReference type="ARBA" id="ARBA00004211"/>
    </source>
</evidence>
<dbReference type="GO" id="GO:0000149">
    <property type="term" value="F:SNARE binding"/>
    <property type="evidence" value="ECO:0007669"/>
    <property type="project" value="TreeGrafter"/>
</dbReference>
<dbReference type="GO" id="GO:0006836">
    <property type="term" value="P:neurotransmitter transport"/>
    <property type="evidence" value="ECO:0007669"/>
    <property type="project" value="UniProtKB-KW"/>
</dbReference>